<dbReference type="Pfam" id="PF05184">
    <property type="entry name" value="SapB_1"/>
    <property type="match status" value="6"/>
</dbReference>
<dbReference type="SMART" id="SM00741">
    <property type="entry name" value="SapB"/>
    <property type="match status" value="6"/>
</dbReference>
<feature type="domain" description="Saposin B-type" evidence="4">
    <location>
        <begin position="123"/>
        <end position="204"/>
    </location>
</feature>
<feature type="domain" description="Saposin B-type" evidence="4">
    <location>
        <begin position="471"/>
        <end position="548"/>
    </location>
</feature>
<feature type="signal peptide" evidence="3">
    <location>
        <begin position="1"/>
        <end position="19"/>
    </location>
</feature>
<proteinExistence type="predicted"/>
<dbReference type="InterPro" id="IPR008138">
    <property type="entry name" value="SapB_2"/>
</dbReference>
<evidence type="ECO:0000256" key="3">
    <source>
        <dbReference type="SAM" id="SignalP"/>
    </source>
</evidence>
<protein>
    <submittedName>
        <fullName evidence="5">Saposin-related</fullName>
    </submittedName>
</protein>
<dbReference type="InterPro" id="IPR051428">
    <property type="entry name" value="Sphingo_Act-Surfact_Prot"/>
</dbReference>
<evidence type="ECO:0000259" key="4">
    <source>
        <dbReference type="PROSITE" id="PS50015"/>
    </source>
</evidence>
<evidence type="ECO:0000256" key="2">
    <source>
        <dbReference type="ARBA" id="ARBA00023180"/>
    </source>
</evidence>
<dbReference type="InterPro" id="IPR007856">
    <property type="entry name" value="SapB_1"/>
</dbReference>
<feature type="domain" description="Saposin B-type" evidence="4">
    <location>
        <begin position="299"/>
        <end position="380"/>
    </location>
</feature>
<feature type="domain" description="Saposin B-type" evidence="4">
    <location>
        <begin position="33"/>
        <end position="114"/>
    </location>
</feature>
<keyword evidence="2" id="KW-0325">Glycoprotein</keyword>
<keyword evidence="3" id="KW-0732">Signal</keyword>
<dbReference type="PROSITE" id="PS50015">
    <property type="entry name" value="SAP_B"/>
    <property type="match status" value="6"/>
</dbReference>
<feature type="domain" description="Saposin B-type" evidence="4">
    <location>
        <begin position="385"/>
        <end position="466"/>
    </location>
</feature>
<dbReference type="PANTHER" id="PTHR11480:SF3">
    <property type="entry name" value="BCDNA.GH08312"/>
    <property type="match status" value="1"/>
</dbReference>
<gene>
    <name evidence="5" type="ORF">M0813_11293</name>
</gene>
<keyword evidence="1" id="KW-1015">Disulfide bond</keyword>
<feature type="chain" id="PRO_5045206412" evidence="3">
    <location>
        <begin position="20"/>
        <end position="548"/>
    </location>
</feature>
<dbReference type="EMBL" id="JAOAOG010000004">
    <property type="protein sequence ID" value="KAJ6255417.1"/>
    <property type="molecule type" value="Genomic_DNA"/>
</dbReference>
<evidence type="ECO:0000313" key="6">
    <source>
        <dbReference type="Proteomes" id="UP001150062"/>
    </source>
</evidence>
<keyword evidence="6" id="KW-1185">Reference proteome</keyword>
<dbReference type="Pfam" id="PF03489">
    <property type="entry name" value="SapB_2"/>
    <property type="match status" value="6"/>
</dbReference>
<dbReference type="PANTHER" id="PTHR11480">
    <property type="entry name" value="SAPOSIN-RELATED"/>
    <property type="match status" value="1"/>
</dbReference>
<organism evidence="5 6">
    <name type="scientific">Anaeramoeba flamelloides</name>
    <dbReference type="NCBI Taxonomy" id="1746091"/>
    <lineage>
        <taxon>Eukaryota</taxon>
        <taxon>Metamonada</taxon>
        <taxon>Anaeramoebidae</taxon>
        <taxon>Anaeramoeba</taxon>
    </lineage>
</organism>
<accession>A0ABQ8ZFF6</accession>
<sequence>MKVQIFVLISLVLLSFAFAQNEPKEPKEPKEPESMYCTICTSIIGYVEKWLEEGKTIQEIEGLLEKVCDFLPSNYKRICDQVIEQYLPALIQFLEEEEPPQKFCSQVGLCTSTPEEEEAKLEGGFECTACKILAGLVEKYLEEEKTEEEIETALNAVCEKLPRNYVSMCKTMVEQYLPTIIDYIEDNQSPETLCAEIGFCTSTPKKEEGGFQCTACKILAGLVEKYLEEEKTEEEIETALNAVCEKLPRNYVSMCKTMVEQYLPTIIDYIEDNQSPETLCAEIGFCTSTPKEEEAKQEGGFECTACKLLAGLVEKYLEEDKTEAEIEAALNAVCEKLPRNYVSMCKTMVEEYLPTFIDYIENNESPATLCAQIGLCTSPSKEEEGGFECTACKLLAGLVEKYLEEDKTEEEIETALNAVCEKLPRNYVSMCKTMVEQYLPTFIDYIENNESPATLCTQMGLCTSPSKEEEGDVKCKICESLLTYVEQWLEQGKTIDEIEDLLKNICDYFPKSLKYTCDKVIKDYIPLILEFLAEEAPPQEICSLIKLC</sequence>
<comment type="caution">
    <text evidence="5">The sequence shown here is derived from an EMBL/GenBank/DDBJ whole genome shotgun (WGS) entry which is preliminary data.</text>
</comment>
<dbReference type="Gene3D" id="1.10.225.10">
    <property type="entry name" value="Saposin-like"/>
    <property type="match status" value="6"/>
</dbReference>
<name>A0ABQ8ZFF6_9EUKA</name>
<dbReference type="Proteomes" id="UP001150062">
    <property type="component" value="Unassembled WGS sequence"/>
</dbReference>
<dbReference type="InterPro" id="IPR008139">
    <property type="entry name" value="SaposinB_dom"/>
</dbReference>
<evidence type="ECO:0000256" key="1">
    <source>
        <dbReference type="ARBA" id="ARBA00023157"/>
    </source>
</evidence>
<reference evidence="5" key="1">
    <citation type="submission" date="2022-08" db="EMBL/GenBank/DDBJ databases">
        <title>Novel sulfate-reducing endosymbionts in the free-living metamonad Anaeramoeba.</title>
        <authorList>
            <person name="Jerlstrom-Hultqvist J."/>
            <person name="Cepicka I."/>
            <person name="Gallot-Lavallee L."/>
            <person name="Salas-Leiva D."/>
            <person name="Curtis B.A."/>
            <person name="Zahonova K."/>
            <person name="Pipaliya S."/>
            <person name="Dacks J."/>
            <person name="Roger A.J."/>
        </authorList>
    </citation>
    <scope>NUCLEOTIDE SEQUENCE</scope>
    <source>
        <strain evidence="5">Schooner1</strain>
    </source>
</reference>
<evidence type="ECO:0000313" key="5">
    <source>
        <dbReference type="EMBL" id="KAJ6255417.1"/>
    </source>
</evidence>
<dbReference type="InterPro" id="IPR008373">
    <property type="entry name" value="Saposin"/>
</dbReference>
<dbReference type="InterPro" id="IPR011001">
    <property type="entry name" value="Saposin-like"/>
</dbReference>
<feature type="domain" description="Saposin B-type" evidence="4">
    <location>
        <begin position="209"/>
        <end position="290"/>
    </location>
</feature>
<dbReference type="SUPFAM" id="SSF47862">
    <property type="entry name" value="Saposin"/>
    <property type="match status" value="6"/>
</dbReference>
<dbReference type="PRINTS" id="PR01797">
    <property type="entry name" value="SAPOSIN"/>
</dbReference>